<feature type="region of interest" description="Disordered" evidence="2">
    <location>
        <begin position="57"/>
        <end position="87"/>
    </location>
</feature>
<feature type="domain" description="ABC1 atypical kinase-like" evidence="3">
    <location>
        <begin position="272"/>
        <end position="332"/>
    </location>
</feature>
<reference evidence="4" key="1">
    <citation type="submission" date="2022-12" db="EMBL/GenBank/DDBJ databases">
        <title>Draft genome assemblies for two species of Escallonia (Escalloniales).</title>
        <authorList>
            <person name="Chanderbali A."/>
            <person name="Dervinis C."/>
            <person name="Anghel I."/>
            <person name="Soltis D."/>
            <person name="Soltis P."/>
            <person name="Zapata F."/>
        </authorList>
    </citation>
    <scope>NUCLEOTIDE SEQUENCE</scope>
    <source>
        <strain evidence="4">UCBG64.0493</strain>
        <tissue evidence="4">Leaf</tissue>
    </source>
</reference>
<dbReference type="AlphaFoldDB" id="A0AA88WUI8"/>
<dbReference type="Pfam" id="PF03109">
    <property type="entry name" value="ABC1"/>
    <property type="match status" value="2"/>
</dbReference>
<feature type="compositionally biased region" description="Polar residues" evidence="2">
    <location>
        <begin position="66"/>
        <end position="76"/>
    </location>
</feature>
<comment type="similarity">
    <text evidence="1">Belongs to the protein kinase superfamily. ADCK protein kinase family.</text>
</comment>
<evidence type="ECO:0000256" key="1">
    <source>
        <dbReference type="ARBA" id="ARBA00009670"/>
    </source>
</evidence>
<protein>
    <recommendedName>
        <fullName evidence="3">ABC1 atypical kinase-like domain-containing protein</fullName>
    </recommendedName>
</protein>
<dbReference type="InterPro" id="IPR011009">
    <property type="entry name" value="Kinase-like_dom_sf"/>
</dbReference>
<dbReference type="CDD" id="cd05121">
    <property type="entry name" value="ABC1_ADCK3-like"/>
    <property type="match status" value="1"/>
</dbReference>
<proteinExistence type="inferred from homology"/>
<keyword evidence="5" id="KW-1185">Reference proteome</keyword>
<feature type="domain" description="ABC1 atypical kinase-like" evidence="3">
    <location>
        <begin position="409"/>
        <end position="593"/>
    </location>
</feature>
<accession>A0AA88WUI8</accession>
<dbReference type="SUPFAM" id="SSF56112">
    <property type="entry name" value="Protein kinase-like (PK-like)"/>
    <property type="match status" value="1"/>
</dbReference>
<evidence type="ECO:0000313" key="5">
    <source>
        <dbReference type="Proteomes" id="UP001188597"/>
    </source>
</evidence>
<dbReference type="PANTHER" id="PTHR10566:SF53">
    <property type="entry name" value="PROTEIN ACTIVITY OF BC1 COMPLEX KINASE 1, CHLOROPLASTIC"/>
    <property type="match status" value="1"/>
</dbReference>
<evidence type="ECO:0000256" key="2">
    <source>
        <dbReference type="SAM" id="MobiDB-lite"/>
    </source>
</evidence>
<gene>
    <name evidence="4" type="ORF">RJ639_035553</name>
</gene>
<evidence type="ECO:0000259" key="3">
    <source>
        <dbReference type="Pfam" id="PF03109"/>
    </source>
</evidence>
<comment type="caution">
    <text evidence="4">The sequence shown here is derived from an EMBL/GenBank/DDBJ whole genome shotgun (WGS) entry which is preliminary data.</text>
</comment>
<dbReference type="EMBL" id="JAVXUP010000312">
    <property type="protein sequence ID" value="KAK3031253.1"/>
    <property type="molecule type" value="Genomic_DNA"/>
</dbReference>
<evidence type="ECO:0000313" key="4">
    <source>
        <dbReference type="EMBL" id="KAK3031253.1"/>
    </source>
</evidence>
<dbReference type="PANTHER" id="PTHR10566">
    <property type="entry name" value="CHAPERONE-ACTIVITY OF BC1 COMPLEX CABC1 -RELATED"/>
    <property type="match status" value="1"/>
</dbReference>
<organism evidence="4 5">
    <name type="scientific">Escallonia herrerae</name>
    <dbReference type="NCBI Taxonomy" id="1293975"/>
    <lineage>
        <taxon>Eukaryota</taxon>
        <taxon>Viridiplantae</taxon>
        <taxon>Streptophyta</taxon>
        <taxon>Embryophyta</taxon>
        <taxon>Tracheophyta</taxon>
        <taxon>Spermatophyta</taxon>
        <taxon>Magnoliopsida</taxon>
        <taxon>eudicotyledons</taxon>
        <taxon>Gunneridae</taxon>
        <taxon>Pentapetalae</taxon>
        <taxon>asterids</taxon>
        <taxon>campanulids</taxon>
        <taxon>Escalloniales</taxon>
        <taxon>Escalloniaceae</taxon>
        <taxon>Escallonia</taxon>
    </lineage>
</organism>
<dbReference type="Proteomes" id="UP001188597">
    <property type="component" value="Unassembled WGS sequence"/>
</dbReference>
<dbReference type="InterPro" id="IPR050154">
    <property type="entry name" value="UbiB_kinase"/>
</dbReference>
<dbReference type="InterPro" id="IPR004147">
    <property type="entry name" value="ABC1_dom"/>
</dbReference>
<name>A0AA88WUI8_9ASTE</name>
<sequence length="903" mass="100795">MALVVCTDVRYMPVGAASSSYCQTGFGSQPGRKLYAVPKAKAKTLQISNLATTTTITAGSASGSSPRSIDSQTRLQLSKPSTSSSSALEQLDIERGVCIPFRKYTPETVRNKVLESRGAILSLVGRGVEIVWSLGLYWSALVYDFLVGRDEEVVPFRARQLRNLLCDLGPSFIKAGQVTFFPHSVFSIGVSCHLVLSSVRVYGGLNWKLTTASDRDEGIKAVRRNYHTTSLVGATLQLEEEEDGLTQRKTFKVLANRPDIIREDYMNELCILQDDVPPFPNQVALNIIEEELGQPLEAVFSKISSETIAAASLGQVYRATLRSSGEDVAIKSKMMKPNSVFVGMRIAGEKRVLHSSENLVVFHEASSTALWYDEAFYRSKGKRTVMKISGKKRWTKGYKGRRIRTETAVQRPEIEPIIYRDLFLFRTLASFLNGISLQKLGCNAELIVDEFGEKLLEELDYTLEARNIEDFLENFKDDPTVKIPRGYKELSGSRVLVMEWIDGIRCTDPQAIKDAGIDVNGFLTVGVSAALRQLLEFGLFHGDPHPGNIFAMRDGRIAYVDFGNVAVLSQQNKQILIDAVVHAVNEDYVEMANDFTRLGFLASGTDVSPIVPALEAIWQNSVGKGLSDFNFRSVTGKFNQLVYQYPIRIPERFSLVIRSLLTQEGICFTMEPDFKFLEVAYPYVAKRLLTDPNPALRERLIQAGICTVPKEISRNAIVQVVAQGRSSLTSITALYSSGRQPSSDHDNKDDMRSSDQLADLLTNGLDSKIVVLVLFKDGLFQWKRLENLIVLAKENVAKMSSNPALQVKDLQRSKDLRFQKKLDLTDTIKDGARLFLVDDQIRRQLLLALTEDSKLHIQELVDVYRLLEDQIDIPSVALEVARDLPLVARDVMLSWSASILSDR</sequence>